<reference evidence="2 3" key="1">
    <citation type="submission" date="2021-03" db="EMBL/GenBank/DDBJ databases">
        <title>Staphylococci and Mammaliicocci in bats.</title>
        <authorList>
            <person name="Fountain K."/>
        </authorList>
    </citation>
    <scope>NUCLEOTIDE SEQUENCE [LARGE SCALE GENOMIC DNA]</scope>
    <source>
        <strain evidence="2 3">18_1_E_SW</strain>
    </source>
</reference>
<organism evidence="2 3">
    <name type="scientific">Staphylococcus nepalensis</name>
    <dbReference type="NCBI Taxonomy" id="214473"/>
    <lineage>
        <taxon>Bacteria</taxon>
        <taxon>Bacillati</taxon>
        <taxon>Bacillota</taxon>
        <taxon>Bacilli</taxon>
        <taxon>Bacillales</taxon>
        <taxon>Staphylococcaceae</taxon>
        <taxon>Staphylococcus</taxon>
    </lineage>
</organism>
<sequence>MAELKNLDNIKNSVQYIRDYETNTKELHSDIDTVGAELNELKDKYQHLVINNKLEDADELHNELEAKENEYNKKVRRFATMQDTIPKVVTEHSKKIAKYSQLLELEYREVYADEAEQLEQARIEHNKAKQKVKELEAQFNANINYAAHTLDTFKREYNMHPTQVHSPISASHNPFSNVLYDANGKEL</sequence>
<dbReference type="Proteomes" id="UP000664081">
    <property type="component" value="Unassembled WGS sequence"/>
</dbReference>
<feature type="coiled-coil region" evidence="1">
    <location>
        <begin position="108"/>
        <end position="138"/>
    </location>
</feature>
<proteinExistence type="predicted"/>
<keyword evidence="3" id="KW-1185">Reference proteome</keyword>
<evidence type="ECO:0008006" key="4">
    <source>
        <dbReference type="Google" id="ProtNLM"/>
    </source>
</evidence>
<evidence type="ECO:0000313" key="2">
    <source>
        <dbReference type="EMBL" id="MBO1227619.1"/>
    </source>
</evidence>
<dbReference type="RefSeq" id="WP_207572973.1">
    <property type="nucleotide sequence ID" value="NZ_JAFNLQ010000025.1"/>
</dbReference>
<evidence type="ECO:0000313" key="3">
    <source>
        <dbReference type="Proteomes" id="UP000664081"/>
    </source>
</evidence>
<comment type="caution">
    <text evidence="2">The sequence shown here is derived from an EMBL/GenBank/DDBJ whole genome shotgun (WGS) entry which is preliminary data.</text>
</comment>
<dbReference type="EMBL" id="JAFNLT010000008">
    <property type="protein sequence ID" value="MBO1227619.1"/>
    <property type="molecule type" value="Genomic_DNA"/>
</dbReference>
<accession>A0ABS3L248</accession>
<protein>
    <recommendedName>
        <fullName evidence="4">Pathogenicity island protein</fullName>
    </recommendedName>
</protein>
<name>A0ABS3L248_9STAP</name>
<feature type="coiled-coil region" evidence="1">
    <location>
        <begin position="50"/>
        <end position="77"/>
    </location>
</feature>
<evidence type="ECO:0000256" key="1">
    <source>
        <dbReference type="SAM" id="Coils"/>
    </source>
</evidence>
<gene>
    <name evidence="2" type="ORF">J3T88_09925</name>
</gene>
<keyword evidence="1" id="KW-0175">Coiled coil</keyword>